<dbReference type="EMBL" id="CADEAL010000641">
    <property type="protein sequence ID" value="CAB1423231.1"/>
    <property type="molecule type" value="Genomic_DNA"/>
</dbReference>
<evidence type="ECO:0000313" key="3">
    <source>
        <dbReference type="Proteomes" id="UP001153269"/>
    </source>
</evidence>
<protein>
    <submittedName>
        <fullName evidence="2">Uncharacterized protein</fullName>
    </submittedName>
</protein>
<feature type="compositionally biased region" description="Polar residues" evidence="1">
    <location>
        <begin position="36"/>
        <end position="48"/>
    </location>
</feature>
<gene>
    <name evidence="2" type="ORF">PLEPLA_LOCUS11149</name>
</gene>
<sequence length="157" mass="17606">MTRSRRQEKTPRGTGEEEGRDEGHLLAQRRTHTADKNITTDTLQSSEWLPQREERGGRDWRRDTSRSSAAAAGRTSHRCLLPSRQCAGTMTQTLTRLIQRLVPPTPPRLPAHIKRSVTEMNFSKVQPSGSGRGGEEEEEEGGEQATECLWVLGDKES</sequence>
<name>A0A9N7U216_PLEPL</name>
<feature type="compositionally biased region" description="Basic and acidic residues" evidence="1">
    <location>
        <begin position="50"/>
        <end position="65"/>
    </location>
</feature>
<evidence type="ECO:0000313" key="2">
    <source>
        <dbReference type="EMBL" id="CAB1423231.1"/>
    </source>
</evidence>
<feature type="compositionally biased region" description="Basic and acidic residues" evidence="1">
    <location>
        <begin position="1"/>
        <end position="24"/>
    </location>
</feature>
<dbReference type="AlphaFoldDB" id="A0A9N7U216"/>
<organism evidence="2 3">
    <name type="scientific">Pleuronectes platessa</name>
    <name type="common">European plaice</name>
    <dbReference type="NCBI Taxonomy" id="8262"/>
    <lineage>
        <taxon>Eukaryota</taxon>
        <taxon>Metazoa</taxon>
        <taxon>Chordata</taxon>
        <taxon>Craniata</taxon>
        <taxon>Vertebrata</taxon>
        <taxon>Euteleostomi</taxon>
        <taxon>Actinopterygii</taxon>
        <taxon>Neopterygii</taxon>
        <taxon>Teleostei</taxon>
        <taxon>Neoteleostei</taxon>
        <taxon>Acanthomorphata</taxon>
        <taxon>Carangaria</taxon>
        <taxon>Pleuronectiformes</taxon>
        <taxon>Pleuronectoidei</taxon>
        <taxon>Pleuronectidae</taxon>
        <taxon>Pleuronectes</taxon>
    </lineage>
</organism>
<feature type="region of interest" description="Disordered" evidence="1">
    <location>
        <begin position="119"/>
        <end position="157"/>
    </location>
</feature>
<evidence type="ECO:0000256" key="1">
    <source>
        <dbReference type="SAM" id="MobiDB-lite"/>
    </source>
</evidence>
<keyword evidence="3" id="KW-1185">Reference proteome</keyword>
<reference evidence="2" key="1">
    <citation type="submission" date="2020-03" db="EMBL/GenBank/DDBJ databases">
        <authorList>
            <person name="Weist P."/>
        </authorList>
    </citation>
    <scope>NUCLEOTIDE SEQUENCE</scope>
</reference>
<comment type="caution">
    <text evidence="2">The sequence shown here is derived from an EMBL/GenBank/DDBJ whole genome shotgun (WGS) entry which is preliminary data.</text>
</comment>
<accession>A0A9N7U216</accession>
<feature type="region of interest" description="Disordered" evidence="1">
    <location>
        <begin position="1"/>
        <end position="77"/>
    </location>
</feature>
<dbReference type="Proteomes" id="UP001153269">
    <property type="component" value="Unassembled WGS sequence"/>
</dbReference>
<proteinExistence type="predicted"/>